<protein>
    <submittedName>
        <fullName evidence="1">DUF2505 domain-containing protein</fullName>
    </submittedName>
</protein>
<evidence type="ECO:0000313" key="1">
    <source>
        <dbReference type="EMBL" id="ROH86786.1"/>
    </source>
</evidence>
<dbReference type="AlphaFoldDB" id="A0A3N0V1U9"/>
<dbReference type="EMBL" id="RJVO01000008">
    <property type="protein sequence ID" value="ROH86786.1"/>
    <property type="molecule type" value="Genomic_DNA"/>
</dbReference>
<dbReference type="InParanoid" id="A0A3N0V1U9"/>
<organism evidence="1 2">
    <name type="scientific">Stagnimonas aquatica</name>
    <dbReference type="NCBI Taxonomy" id="2689987"/>
    <lineage>
        <taxon>Bacteria</taxon>
        <taxon>Pseudomonadati</taxon>
        <taxon>Pseudomonadota</taxon>
        <taxon>Gammaproteobacteria</taxon>
        <taxon>Nevskiales</taxon>
        <taxon>Nevskiaceae</taxon>
        <taxon>Stagnimonas</taxon>
    </lineage>
</organism>
<dbReference type="Proteomes" id="UP000282106">
    <property type="component" value="Unassembled WGS sequence"/>
</dbReference>
<dbReference type="Pfam" id="PF10698">
    <property type="entry name" value="DUF2505"/>
    <property type="match status" value="1"/>
</dbReference>
<proteinExistence type="predicted"/>
<comment type="caution">
    <text evidence="1">The sequence shown here is derived from an EMBL/GenBank/DDBJ whole genome shotgun (WGS) entry which is preliminary data.</text>
</comment>
<name>A0A3N0V1U9_9GAMM</name>
<keyword evidence="2" id="KW-1185">Reference proteome</keyword>
<dbReference type="RefSeq" id="WP_123212775.1">
    <property type="nucleotide sequence ID" value="NZ_RJVO01000008.1"/>
</dbReference>
<dbReference type="InterPro" id="IPR019639">
    <property type="entry name" value="DUF2505"/>
</dbReference>
<sequence>MKLELVASYSAASEVVLRAMTDRRFHEDKIRLLGAVQSEVINCSTQGAEFEIRIRRTMRNERPVPAGLRGLLPETSVVEHRDHWNAKTGRGTVAISIQGVPVELSCAIELAATTAGTDLKHRWDIRSRLPVIGGALEKFIAADLPRLMELETRAGSALLERYR</sequence>
<evidence type="ECO:0000313" key="2">
    <source>
        <dbReference type="Proteomes" id="UP000282106"/>
    </source>
</evidence>
<gene>
    <name evidence="1" type="ORF">ED208_15245</name>
</gene>
<accession>A0A3N0V1U9</accession>
<reference evidence="1 2" key="1">
    <citation type="submission" date="2018-10" db="EMBL/GenBank/DDBJ databases">
        <authorList>
            <person name="Chen W.-M."/>
        </authorList>
    </citation>
    <scope>NUCLEOTIDE SEQUENCE [LARGE SCALE GENOMIC DNA]</scope>
    <source>
        <strain evidence="1 2">THS-13</strain>
    </source>
</reference>